<dbReference type="AlphaFoldDB" id="E0VSQ2"/>
<evidence type="ECO:0000313" key="15">
    <source>
        <dbReference type="EMBL" id="EEB16408.1"/>
    </source>
</evidence>
<reference evidence="15" key="1">
    <citation type="submission" date="2007-04" db="EMBL/GenBank/DDBJ databases">
        <title>Annotation of Pediculus humanus corporis strain USDA.</title>
        <authorList>
            <person name="Kirkness E."/>
            <person name="Hannick L."/>
            <person name="Hass B."/>
            <person name="Bruggner R."/>
            <person name="Lawson D."/>
            <person name="Bidwell S."/>
            <person name="Joardar V."/>
            <person name="Caler E."/>
            <person name="Walenz B."/>
            <person name="Inman J."/>
            <person name="Schobel S."/>
            <person name="Galinsky K."/>
            <person name="Amedeo P."/>
            <person name="Strausberg R."/>
        </authorList>
    </citation>
    <scope>NUCLEOTIDE SEQUENCE</scope>
    <source>
        <strain evidence="15">USDA</strain>
    </source>
</reference>
<dbReference type="RefSeq" id="XP_002429146.1">
    <property type="nucleotide sequence ID" value="XM_002429101.1"/>
</dbReference>
<dbReference type="STRING" id="121224.E0VSQ2"/>
<evidence type="ECO:0000256" key="12">
    <source>
        <dbReference type="ARBA" id="ARBA00045908"/>
    </source>
</evidence>
<dbReference type="eggNOG" id="KOG3300">
    <property type="taxonomic scope" value="Eukaryota"/>
</dbReference>
<sequence length="148" mass="16891">MCDFRQDMPPPGGYSKIRYAKVPLKVSNPFIKLGVVVGISVISFNCFLKKDKEEGINARIEDNTGAVALHPLLAAEGDRLYLKALKKNRDDEEKLMKDVEGWEVGKWKGYPVYLTLDPNEFYKPAIAEYFAHAHPKYEQWATYCFKGV</sequence>
<accession>E0VSQ2</accession>
<comment type="similarity">
    <text evidence="2 14">Belongs to the complex I NDUFA13 subunit family.</text>
</comment>
<evidence type="ECO:0000256" key="4">
    <source>
        <dbReference type="ARBA" id="ARBA00022448"/>
    </source>
</evidence>
<evidence type="ECO:0000256" key="6">
    <source>
        <dbReference type="ARBA" id="ARBA00022692"/>
    </source>
</evidence>
<keyword evidence="7 14" id="KW-0999">Mitochondrion inner membrane</keyword>
<dbReference type="Pfam" id="PF06212">
    <property type="entry name" value="GRIM-19"/>
    <property type="match status" value="1"/>
</dbReference>
<dbReference type="VEuPathDB" id="VectorBase:PHUM422040"/>
<keyword evidence="10 14" id="KW-0496">Mitochondrion</keyword>
<dbReference type="EMBL" id="DS235755">
    <property type="protein sequence ID" value="EEB16408.1"/>
    <property type="molecule type" value="Genomic_DNA"/>
</dbReference>
<dbReference type="EMBL" id="AAZO01005168">
    <property type="status" value="NOT_ANNOTATED_CDS"/>
    <property type="molecule type" value="Genomic_DNA"/>
</dbReference>
<evidence type="ECO:0000313" key="16">
    <source>
        <dbReference type="EnsemblMetazoa" id="PHUM422040-PA"/>
    </source>
</evidence>
<comment type="subcellular location">
    <subcellularLocation>
        <location evidence="1 14">Mitochondrion inner membrane</location>
        <topology evidence="1 14">Single-pass membrane protein</topology>
        <orientation evidence="1 14">Matrix side</orientation>
    </subcellularLocation>
</comment>
<evidence type="ECO:0000256" key="10">
    <source>
        <dbReference type="ARBA" id="ARBA00023128"/>
    </source>
</evidence>
<protein>
    <recommendedName>
        <fullName evidence="3 14">NADH dehydrogenase [ubiquinone] 1 alpha subcomplex subunit 13</fullName>
    </recommendedName>
</protein>
<evidence type="ECO:0000256" key="9">
    <source>
        <dbReference type="ARBA" id="ARBA00022989"/>
    </source>
</evidence>
<evidence type="ECO:0000313" key="17">
    <source>
        <dbReference type="Proteomes" id="UP000009046"/>
    </source>
</evidence>
<dbReference type="GeneID" id="8234526"/>
<dbReference type="Proteomes" id="UP000009046">
    <property type="component" value="Unassembled WGS sequence"/>
</dbReference>
<dbReference type="EnsemblMetazoa" id="PHUM422040-RA">
    <property type="protein sequence ID" value="PHUM422040-PA"/>
    <property type="gene ID" value="PHUM422040"/>
</dbReference>
<evidence type="ECO:0000256" key="1">
    <source>
        <dbReference type="ARBA" id="ARBA00004298"/>
    </source>
</evidence>
<dbReference type="GO" id="GO:0005743">
    <property type="term" value="C:mitochondrial inner membrane"/>
    <property type="evidence" value="ECO:0007669"/>
    <property type="project" value="UniProtKB-SubCell"/>
</dbReference>
<proteinExistence type="inferred from homology"/>
<keyword evidence="17" id="KW-1185">Reference proteome</keyword>
<dbReference type="PANTHER" id="PTHR12966:SF0">
    <property type="entry name" value="NADH DEHYDROGENASE [UBIQUINONE] 1 ALPHA SUBCOMPLEX SUBUNIT 13"/>
    <property type="match status" value="1"/>
</dbReference>
<dbReference type="OMA" id="YGIREQH"/>
<keyword evidence="5 14" id="KW-0679">Respiratory chain</keyword>
<evidence type="ECO:0000256" key="3">
    <source>
        <dbReference type="ARBA" id="ARBA00018192"/>
    </source>
</evidence>
<keyword evidence="4 14" id="KW-0813">Transport</keyword>
<name>E0VSQ2_PEDHC</name>
<dbReference type="HOGENOM" id="CLU_119720_0_1_1"/>
<comment type="function">
    <text evidence="12">Accessory subunit of the mitochondrial membrane respiratory chain NADH dehydrogenase (Complex I), that is believed not to be involved in catalysis. Complex I functions in the transfer of electrons from NADH to the respiratory chain. The immediate electron acceptor for the enzyme is believed to be ubiquinone. Involved in the interferon/all-trans-retinoic acid (IFN/RA) induced cell death. This apoptotic activity is inhibited by interaction with viral IRF1. Prevents the transactivation of STAT3 target genes. May play a role in CARD15-mediated innate mucosal responses and serve to regulate intestinal epithelial cell responses to microbes.</text>
</comment>
<keyword evidence="6" id="KW-0812">Transmembrane</keyword>
<comment type="subunit">
    <text evidence="13">Complex I is composed of 45 different subunits. Interacts with CARD15, but not with CARD4. Interacts with STAT3, but not with STAT1, STAT2 and STAT5A. Interacts with OLFM4.</text>
</comment>
<evidence type="ECO:0000256" key="11">
    <source>
        <dbReference type="ARBA" id="ARBA00023136"/>
    </source>
</evidence>
<evidence type="ECO:0000256" key="5">
    <source>
        <dbReference type="ARBA" id="ARBA00022660"/>
    </source>
</evidence>
<organism>
    <name type="scientific">Pediculus humanus subsp. corporis</name>
    <name type="common">Body louse</name>
    <dbReference type="NCBI Taxonomy" id="121224"/>
    <lineage>
        <taxon>Eukaryota</taxon>
        <taxon>Metazoa</taxon>
        <taxon>Ecdysozoa</taxon>
        <taxon>Arthropoda</taxon>
        <taxon>Hexapoda</taxon>
        <taxon>Insecta</taxon>
        <taxon>Pterygota</taxon>
        <taxon>Neoptera</taxon>
        <taxon>Paraneoptera</taxon>
        <taxon>Psocodea</taxon>
        <taxon>Troctomorpha</taxon>
        <taxon>Phthiraptera</taxon>
        <taxon>Anoplura</taxon>
        <taxon>Pediculidae</taxon>
        <taxon>Pediculus</taxon>
    </lineage>
</organism>
<dbReference type="CTD" id="8234526"/>
<comment type="function">
    <text evidence="14">Complex I functions in the transfer of electrons from NADH to the respiratory chain. Accessory subunit of the mitochondrial membrane respiratory chain NADH dehydrogenase (Complex I), that is believed not to be involved in catalysis.</text>
</comment>
<dbReference type="OrthoDB" id="3308at2759"/>
<evidence type="ECO:0000256" key="13">
    <source>
        <dbReference type="ARBA" id="ARBA00046797"/>
    </source>
</evidence>
<gene>
    <name evidence="16" type="primary">8234526</name>
    <name evidence="15" type="ORF">Phum_PHUM422040</name>
</gene>
<keyword evidence="9" id="KW-1133">Transmembrane helix</keyword>
<keyword evidence="8 14" id="KW-0249">Electron transport</keyword>
<reference evidence="15" key="2">
    <citation type="submission" date="2007-04" db="EMBL/GenBank/DDBJ databases">
        <title>The genome of the human body louse.</title>
        <authorList>
            <consortium name="The Human Body Louse Genome Consortium"/>
            <person name="Kirkness E."/>
            <person name="Walenz B."/>
            <person name="Hass B."/>
            <person name="Bruggner R."/>
            <person name="Strausberg R."/>
        </authorList>
    </citation>
    <scope>NUCLEOTIDE SEQUENCE</scope>
    <source>
        <strain evidence="15">USDA</strain>
    </source>
</reference>
<dbReference type="InterPro" id="IPR009346">
    <property type="entry name" value="GRIM-19"/>
</dbReference>
<keyword evidence="15" id="KW-0830">Ubiquinone</keyword>
<dbReference type="FunCoup" id="E0VSQ2">
    <property type="interactions" value="833"/>
</dbReference>
<evidence type="ECO:0000256" key="7">
    <source>
        <dbReference type="ARBA" id="ARBA00022792"/>
    </source>
</evidence>
<dbReference type="KEGG" id="phu:Phum_PHUM422040"/>
<dbReference type="GO" id="GO:0045271">
    <property type="term" value="C:respiratory chain complex I"/>
    <property type="evidence" value="ECO:0007669"/>
    <property type="project" value="UniProtKB-UniRule"/>
</dbReference>
<evidence type="ECO:0000256" key="2">
    <source>
        <dbReference type="ARBA" id="ARBA00007312"/>
    </source>
</evidence>
<evidence type="ECO:0000256" key="8">
    <source>
        <dbReference type="ARBA" id="ARBA00022982"/>
    </source>
</evidence>
<reference evidence="16" key="3">
    <citation type="submission" date="2020-05" db="UniProtKB">
        <authorList>
            <consortium name="EnsemblMetazoa"/>
        </authorList>
    </citation>
    <scope>IDENTIFICATION</scope>
    <source>
        <strain evidence="16">USDA</strain>
    </source>
</reference>
<evidence type="ECO:0000256" key="14">
    <source>
        <dbReference type="RuleBase" id="RU368034"/>
    </source>
</evidence>
<dbReference type="PANTHER" id="PTHR12966">
    <property type="entry name" value="NADH DEHYDROGENASE UBIQUINONE 1 ALPHA SUBCOMPLEX SUBUNIT 13"/>
    <property type="match status" value="1"/>
</dbReference>
<dbReference type="InParanoid" id="E0VSQ2"/>
<keyword evidence="11" id="KW-0472">Membrane</keyword>